<organism evidence="3 4">
    <name type="scientific">Cercospora kikuchii</name>
    <dbReference type="NCBI Taxonomy" id="84275"/>
    <lineage>
        <taxon>Eukaryota</taxon>
        <taxon>Fungi</taxon>
        <taxon>Dikarya</taxon>
        <taxon>Ascomycota</taxon>
        <taxon>Pezizomycotina</taxon>
        <taxon>Dothideomycetes</taxon>
        <taxon>Dothideomycetidae</taxon>
        <taxon>Mycosphaerellales</taxon>
        <taxon>Mycosphaerellaceae</taxon>
        <taxon>Cercospora</taxon>
    </lineage>
</organism>
<accession>A0A9P3CA55</accession>
<evidence type="ECO:0000313" key="3">
    <source>
        <dbReference type="EMBL" id="GIZ36620.1"/>
    </source>
</evidence>
<dbReference type="OrthoDB" id="10369008at2759"/>
<keyword evidence="2" id="KW-1133">Transmembrane helix</keyword>
<name>A0A9P3CA55_9PEZI</name>
<sequence>MRMRQAMASATTSQVSSSVTVLNELTYVTRTTTATVIQPSPPGLSWFWTTHEGRSIIIWVSQDTSSWLTGPTTIPSSPPASTETSANVTSLPGIDVGPESTSTSPPTTPTAKSATQAVVISLSTTIPVLLGIFCAWFTIRRRRKKRPIMKTEDSENDEYAAVETDGAVVSELSDVKDPREVEDTGILEMHVPPVELEGDAPAQVLRSDREFPEGVNWSRETVGAVLSTK</sequence>
<gene>
    <name evidence="3" type="ORF">CKM354_000009000</name>
</gene>
<dbReference type="RefSeq" id="XP_044651107.1">
    <property type="nucleotide sequence ID" value="XM_044795172.1"/>
</dbReference>
<comment type="caution">
    <text evidence="3">The sequence shown here is derived from an EMBL/GenBank/DDBJ whole genome shotgun (WGS) entry which is preliminary data.</text>
</comment>
<feature type="compositionally biased region" description="Low complexity" evidence="1">
    <location>
        <begin position="71"/>
        <end position="85"/>
    </location>
</feature>
<evidence type="ECO:0000256" key="1">
    <source>
        <dbReference type="SAM" id="MobiDB-lite"/>
    </source>
</evidence>
<evidence type="ECO:0000256" key="2">
    <source>
        <dbReference type="SAM" id="Phobius"/>
    </source>
</evidence>
<dbReference type="GeneID" id="68285665"/>
<dbReference type="Proteomes" id="UP000825890">
    <property type="component" value="Unassembled WGS sequence"/>
</dbReference>
<feature type="transmembrane region" description="Helical" evidence="2">
    <location>
        <begin position="117"/>
        <end position="139"/>
    </location>
</feature>
<feature type="region of interest" description="Disordered" evidence="1">
    <location>
        <begin position="69"/>
        <end position="112"/>
    </location>
</feature>
<proteinExistence type="predicted"/>
<keyword evidence="2" id="KW-0812">Transmembrane</keyword>
<dbReference type="EMBL" id="BOLY01000001">
    <property type="protein sequence ID" value="GIZ36620.1"/>
    <property type="molecule type" value="Genomic_DNA"/>
</dbReference>
<reference evidence="3 4" key="1">
    <citation type="submission" date="2021-01" db="EMBL/GenBank/DDBJ databases">
        <title>Cercospora kikuchii MAFF 305040 whole genome shotgun sequence.</title>
        <authorList>
            <person name="Kashiwa T."/>
            <person name="Suzuki T."/>
        </authorList>
    </citation>
    <scope>NUCLEOTIDE SEQUENCE [LARGE SCALE GENOMIC DNA]</scope>
    <source>
        <strain evidence="3 4">MAFF 305040</strain>
    </source>
</reference>
<dbReference type="AlphaFoldDB" id="A0A9P3CA55"/>
<keyword evidence="2" id="KW-0472">Membrane</keyword>
<evidence type="ECO:0000313" key="4">
    <source>
        <dbReference type="Proteomes" id="UP000825890"/>
    </source>
</evidence>
<keyword evidence="4" id="KW-1185">Reference proteome</keyword>
<protein>
    <submittedName>
        <fullName evidence="3">Uncharacterized protein</fullName>
    </submittedName>
</protein>